<dbReference type="Pfam" id="PF08245">
    <property type="entry name" value="Mur_ligase_M"/>
    <property type="match status" value="1"/>
</dbReference>
<evidence type="ECO:0000256" key="4">
    <source>
        <dbReference type="ARBA" id="ARBA00005150"/>
    </source>
</evidence>
<evidence type="ECO:0000256" key="3">
    <source>
        <dbReference type="ARBA" id="ARBA00004799"/>
    </source>
</evidence>
<evidence type="ECO:0000256" key="22">
    <source>
        <dbReference type="PIRNR" id="PIRNR001563"/>
    </source>
</evidence>
<evidence type="ECO:0000259" key="24">
    <source>
        <dbReference type="Pfam" id="PF08245"/>
    </source>
</evidence>
<dbReference type="InterPro" id="IPR036615">
    <property type="entry name" value="Mur_ligase_C_dom_sf"/>
</dbReference>
<evidence type="ECO:0000259" key="23">
    <source>
        <dbReference type="Pfam" id="PF02875"/>
    </source>
</evidence>
<accession>Q3ATE4</accession>
<dbReference type="EC" id="6.3.2.12" evidence="6"/>
<dbReference type="GO" id="GO:0046656">
    <property type="term" value="P:folic acid biosynthetic process"/>
    <property type="evidence" value="ECO:0007669"/>
    <property type="project" value="UniProtKB-KW"/>
</dbReference>
<dbReference type="STRING" id="340177.Cag_0458"/>
<comment type="cofactor">
    <cofactor evidence="1">
        <name>Mg(2+)</name>
        <dbReference type="ChEBI" id="CHEBI:18420"/>
    </cofactor>
</comment>
<dbReference type="GO" id="GO:0046872">
    <property type="term" value="F:metal ion binding"/>
    <property type="evidence" value="ECO:0007669"/>
    <property type="project" value="UniProtKB-KW"/>
</dbReference>
<evidence type="ECO:0000256" key="12">
    <source>
        <dbReference type="ARBA" id="ARBA00022840"/>
    </source>
</evidence>
<dbReference type="SUPFAM" id="SSF53623">
    <property type="entry name" value="MurD-like peptide ligases, catalytic domain"/>
    <property type="match status" value="1"/>
</dbReference>
<evidence type="ECO:0000256" key="13">
    <source>
        <dbReference type="ARBA" id="ARBA00022842"/>
    </source>
</evidence>
<dbReference type="NCBIfam" id="TIGR01499">
    <property type="entry name" value="folC"/>
    <property type="match status" value="1"/>
</dbReference>
<keyword evidence="14" id="KW-0289">Folate biosynthesis</keyword>
<dbReference type="GO" id="GO:0004326">
    <property type="term" value="F:tetrahydrofolylpolyglutamate synthase activity"/>
    <property type="evidence" value="ECO:0007669"/>
    <property type="project" value="UniProtKB-EC"/>
</dbReference>
<dbReference type="Gene3D" id="3.40.1190.10">
    <property type="entry name" value="Mur-like, catalytic domain"/>
    <property type="match status" value="1"/>
</dbReference>
<keyword evidence="12 22" id="KW-0067">ATP-binding</keyword>
<evidence type="ECO:0000256" key="19">
    <source>
        <dbReference type="ARBA" id="ARBA00047808"/>
    </source>
</evidence>
<evidence type="ECO:0000256" key="11">
    <source>
        <dbReference type="ARBA" id="ARBA00022741"/>
    </source>
</evidence>
<evidence type="ECO:0000256" key="21">
    <source>
        <dbReference type="ARBA" id="ARBA00049161"/>
    </source>
</evidence>
<evidence type="ECO:0000256" key="17">
    <source>
        <dbReference type="ARBA" id="ARBA00032510"/>
    </source>
</evidence>
<dbReference type="PIRSF" id="PIRSF001563">
    <property type="entry name" value="Folylpolyglu_synth"/>
    <property type="match status" value="1"/>
</dbReference>
<evidence type="ECO:0000256" key="15">
    <source>
        <dbReference type="ARBA" id="ARBA00030048"/>
    </source>
</evidence>
<keyword evidence="13" id="KW-0460">Magnesium</keyword>
<dbReference type="PANTHER" id="PTHR11136">
    <property type="entry name" value="FOLYLPOLYGLUTAMATE SYNTHASE-RELATED"/>
    <property type="match status" value="1"/>
</dbReference>
<evidence type="ECO:0000256" key="9">
    <source>
        <dbReference type="ARBA" id="ARBA00022598"/>
    </source>
</evidence>
<dbReference type="InterPro" id="IPR018109">
    <property type="entry name" value="Folylpolyglutamate_synth_CS"/>
</dbReference>
<dbReference type="SUPFAM" id="SSF53244">
    <property type="entry name" value="MurD-like peptide ligases, peptide-binding domain"/>
    <property type="match status" value="1"/>
</dbReference>
<dbReference type="InterPro" id="IPR001645">
    <property type="entry name" value="Folylpolyglutamate_synth"/>
</dbReference>
<evidence type="ECO:0000256" key="2">
    <source>
        <dbReference type="ARBA" id="ARBA00002714"/>
    </source>
</evidence>
<dbReference type="InterPro" id="IPR004101">
    <property type="entry name" value="Mur_ligase_C"/>
</dbReference>
<comment type="catalytic activity">
    <reaction evidence="21">
        <text>7,8-dihydropteroate + L-glutamate + ATP = 7,8-dihydrofolate + ADP + phosphate + H(+)</text>
        <dbReference type="Rhea" id="RHEA:23584"/>
        <dbReference type="ChEBI" id="CHEBI:15378"/>
        <dbReference type="ChEBI" id="CHEBI:17839"/>
        <dbReference type="ChEBI" id="CHEBI:29985"/>
        <dbReference type="ChEBI" id="CHEBI:30616"/>
        <dbReference type="ChEBI" id="CHEBI:43474"/>
        <dbReference type="ChEBI" id="CHEBI:57451"/>
        <dbReference type="ChEBI" id="CHEBI:456216"/>
        <dbReference type="EC" id="6.3.2.12"/>
    </reaction>
</comment>
<comment type="pathway">
    <text evidence="3">Cofactor biosynthesis; tetrahydrofolate biosynthesis; 7,8-dihydrofolate from 2-amino-4-hydroxy-6-hydroxymethyl-7,8-dihydropteridine diphosphate and 4-aminobenzoate: step 2/2.</text>
</comment>
<comment type="catalytic activity">
    <reaction evidence="18">
        <text>(6S)-5,6,7,8-tetrahydrofolyl-(gamma-L-Glu)(n) + L-glutamate + ATP = (6S)-5,6,7,8-tetrahydrofolyl-(gamma-L-Glu)(n+1) + ADP + phosphate + H(+)</text>
        <dbReference type="Rhea" id="RHEA:10580"/>
        <dbReference type="Rhea" id="RHEA-COMP:14738"/>
        <dbReference type="Rhea" id="RHEA-COMP:14740"/>
        <dbReference type="ChEBI" id="CHEBI:15378"/>
        <dbReference type="ChEBI" id="CHEBI:29985"/>
        <dbReference type="ChEBI" id="CHEBI:30616"/>
        <dbReference type="ChEBI" id="CHEBI:43474"/>
        <dbReference type="ChEBI" id="CHEBI:141005"/>
        <dbReference type="ChEBI" id="CHEBI:456216"/>
        <dbReference type="EC" id="6.3.2.17"/>
    </reaction>
</comment>
<evidence type="ECO:0000256" key="1">
    <source>
        <dbReference type="ARBA" id="ARBA00001946"/>
    </source>
</evidence>
<comment type="similarity">
    <text evidence="5 22">Belongs to the folylpolyglutamate synthase family.</text>
</comment>
<dbReference type="GO" id="GO:0008841">
    <property type="term" value="F:dihydrofolate synthase activity"/>
    <property type="evidence" value="ECO:0007669"/>
    <property type="project" value="UniProtKB-EC"/>
</dbReference>
<comment type="catalytic activity">
    <reaction evidence="19">
        <text>10-formyltetrahydrofolyl-(gamma-L-Glu)(n) + L-glutamate + ATP = 10-formyltetrahydrofolyl-(gamma-L-Glu)(n+1) + ADP + phosphate + H(+)</text>
        <dbReference type="Rhea" id="RHEA:51904"/>
        <dbReference type="Rhea" id="RHEA-COMP:13088"/>
        <dbReference type="Rhea" id="RHEA-COMP:14300"/>
        <dbReference type="ChEBI" id="CHEBI:15378"/>
        <dbReference type="ChEBI" id="CHEBI:29985"/>
        <dbReference type="ChEBI" id="CHEBI:30616"/>
        <dbReference type="ChEBI" id="CHEBI:43474"/>
        <dbReference type="ChEBI" id="CHEBI:134413"/>
        <dbReference type="ChEBI" id="CHEBI:456216"/>
        <dbReference type="EC" id="6.3.2.17"/>
    </reaction>
</comment>
<evidence type="ECO:0000256" key="6">
    <source>
        <dbReference type="ARBA" id="ARBA00013023"/>
    </source>
</evidence>
<dbReference type="HOGENOM" id="CLU_015869_1_2_10"/>
<dbReference type="GO" id="GO:0005737">
    <property type="term" value="C:cytoplasm"/>
    <property type="evidence" value="ECO:0007669"/>
    <property type="project" value="TreeGrafter"/>
</dbReference>
<organism evidence="25">
    <name type="scientific">Chlorobium chlorochromatii (strain CaD3)</name>
    <dbReference type="NCBI Taxonomy" id="340177"/>
    <lineage>
        <taxon>Bacteria</taxon>
        <taxon>Pseudomonadati</taxon>
        <taxon>Chlorobiota</taxon>
        <taxon>Chlorobiia</taxon>
        <taxon>Chlorobiales</taxon>
        <taxon>Chlorobiaceae</taxon>
        <taxon>Chlorobium/Pelodictyon group</taxon>
        <taxon>Chlorobium</taxon>
    </lineage>
</organism>
<evidence type="ECO:0000256" key="10">
    <source>
        <dbReference type="ARBA" id="ARBA00022723"/>
    </source>
</evidence>
<evidence type="ECO:0000256" key="8">
    <source>
        <dbReference type="ARBA" id="ARBA00019357"/>
    </source>
</evidence>
<evidence type="ECO:0000313" key="25">
    <source>
        <dbReference type="EMBL" id="ABB27731.1"/>
    </source>
</evidence>
<dbReference type="PANTHER" id="PTHR11136:SF0">
    <property type="entry name" value="DIHYDROFOLATE SYNTHETASE-RELATED"/>
    <property type="match status" value="1"/>
</dbReference>
<dbReference type="EC" id="6.3.2.17" evidence="7"/>
<reference evidence="25" key="1">
    <citation type="submission" date="2005-08" db="EMBL/GenBank/DDBJ databases">
        <title>Complete sequence of Chlorobium chlorochromatii CaD3.</title>
        <authorList>
            <person name="Copeland A."/>
            <person name="Lucas S."/>
            <person name="Lapidus A."/>
            <person name="Barry K."/>
            <person name="Detter J.C."/>
            <person name="Glavina T."/>
            <person name="Hammon N."/>
            <person name="Israni S."/>
            <person name="Pitluck S."/>
            <person name="Bryant D."/>
            <person name="Schmutz J."/>
            <person name="Larimer F."/>
            <person name="Land M."/>
            <person name="Kyrpides N."/>
            <person name="Ivanova N."/>
            <person name="Richardson P."/>
        </authorList>
    </citation>
    <scope>NUCLEOTIDE SEQUENCE [LARGE SCALE GENOMIC DNA]</scope>
    <source>
        <strain evidence="25">CaD3</strain>
    </source>
</reference>
<dbReference type="GO" id="GO:0005524">
    <property type="term" value="F:ATP binding"/>
    <property type="evidence" value="ECO:0007669"/>
    <property type="project" value="UniProtKB-KW"/>
</dbReference>
<keyword evidence="10" id="KW-0479">Metal-binding</keyword>
<evidence type="ECO:0000256" key="7">
    <source>
        <dbReference type="ARBA" id="ARBA00013025"/>
    </source>
</evidence>
<evidence type="ECO:0000256" key="18">
    <source>
        <dbReference type="ARBA" id="ARBA00047493"/>
    </source>
</evidence>
<dbReference type="OrthoDB" id="9809356at2"/>
<feature type="domain" description="Mur ligase central" evidence="24">
    <location>
        <begin position="46"/>
        <end position="210"/>
    </location>
</feature>
<comment type="function">
    <text evidence="2">Functions in two distinct reactions of the de novo folate biosynthetic pathway. Catalyzes the addition of a glutamate residue to dihydropteroate (7,8-dihydropteroate or H2Pte) to form dihydrofolate (7,8-dihydrofolate monoglutamate or H2Pte-Glu). Also catalyzes successive additions of L-glutamate to tetrahydrofolate or 10-formyltetrahydrofolate or 5,10-methylenetetrahydrofolate, leading to folylpolyglutamate derivatives.</text>
</comment>
<gene>
    <name evidence="25" type="ordered locus">Cag_0458</name>
</gene>
<sequence length="428" mass="46421">MTYQEALNFLYPLHRFGIKPGLERVQALLQTHGNPHKRLGRVVHLAGTNGKGTTAAALAAMFQASGYKTALYTSPHLVDFTERIRINGQPISQEFVAHYCAIMQSTIQATNATFFEATTALAFSWFADEAVEVAVIETGLGGRLDATNVVEPEFVVIPTIGRDHVEWLGVTLPAIAAEKAAIIKQGCSVFTAATQPEVLAVIEQQAQACNAALFLAGRDVHYEVVASEPGLLGLHVQTATQRYAELYLPLTGTFHAATIALSVQVAECAGLSAHIIKHGLQQLLQTGYRARLEFVNNAPAIFLDVSHNPDGMKATVDALLTYRERYKRTFVLLGLASDKDALAVIRELQRLNPLLVAVNIPSERSVAAEQLGALCQQEGIEFIIQGDSVAGLRFIEQQAGERDMVLITGSFFLAGELLAHGFFKAVMQ</sequence>
<evidence type="ECO:0000256" key="16">
    <source>
        <dbReference type="ARBA" id="ARBA00030592"/>
    </source>
</evidence>
<dbReference type="EMBL" id="CP000108">
    <property type="protein sequence ID" value="ABB27731.1"/>
    <property type="molecule type" value="Genomic_DNA"/>
</dbReference>
<comment type="pathway">
    <text evidence="4">Cofactor biosynthesis; tetrahydrofolylpolyglutamate biosynthesis.</text>
</comment>
<dbReference type="Pfam" id="PF02875">
    <property type="entry name" value="Mur_ligase_C"/>
    <property type="match status" value="1"/>
</dbReference>
<dbReference type="InterPro" id="IPR013221">
    <property type="entry name" value="Mur_ligase_cen"/>
</dbReference>
<dbReference type="PROSITE" id="PS01012">
    <property type="entry name" value="FOLYLPOLYGLU_SYNT_2"/>
    <property type="match status" value="1"/>
</dbReference>
<dbReference type="FunFam" id="3.40.1190.10:FF:000011">
    <property type="entry name" value="Folylpolyglutamate synthase/dihydrofolate synthase"/>
    <property type="match status" value="1"/>
</dbReference>
<name>Q3ATE4_CHLCH</name>
<dbReference type="Gene3D" id="3.90.190.20">
    <property type="entry name" value="Mur ligase, C-terminal domain"/>
    <property type="match status" value="1"/>
</dbReference>
<protein>
    <recommendedName>
        <fullName evidence="8">Dihydrofolate synthase/folylpolyglutamate synthase</fullName>
        <ecNumber evidence="6">6.3.2.12</ecNumber>
        <ecNumber evidence="7">6.3.2.17</ecNumber>
    </recommendedName>
    <alternativeName>
        <fullName evidence="17">Folylpoly-gamma-glutamate synthetase-dihydrofolate synthetase</fullName>
    </alternativeName>
    <alternativeName>
        <fullName evidence="15">Folylpolyglutamate synthetase</fullName>
    </alternativeName>
    <alternativeName>
        <fullName evidence="16">Tetrahydrofolylpolyglutamate synthase</fullName>
    </alternativeName>
</protein>
<feature type="domain" description="Mur ligase C-terminal" evidence="23">
    <location>
        <begin position="291"/>
        <end position="411"/>
    </location>
</feature>
<keyword evidence="11 22" id="KW-0547">Nucleotide-binding</keyword>
<evidence type="ECO:0000256" key="20">
    <source>
        <dbReference type="ARBA" id="ARBA00049035"/>
    </source>
</evidence>
<keyword evidence="9 22" id="KW-0436">Ligase</keyword>
<dbReference type="eggNOG" id="COG0285">
    <property type="taxonomic scope" value="Bacteria"/>
</dbReference>
<evidence type="ECO:0000256" key="5">
    <source>
        <dbReference type="ARBA" id="ARBA00008276"/>
    </source>
</evidence>
<evidence type="ECO:0000256" key="14">
    <source>
        <dbReference type="ARBA" id="ARBA00022909"/>
    </source>
</evidence>
<proteinExistence type="inferred from homology"/>
<dbReference type="AlphaFoldDB" id="Q3ATE4"/>
<comment type="catalytic activity">
    <reaction evidence="20">
        <text>(6R)-5,10-methylenetetrahydrofolyl-(gamma-L-Glu)(n) + L-glutamate + ATP = (6R)-5,10-methylenetetrahydrofolyl-(gamma-L-Glu)(n+1) + ADP + phosphate + H(+)</text>
        <dbReference type="Rhea" id="RHEA:51912"/>
        <dbReference type="Rhea" id="RHEA-COMP:13257"/>
        <dbReference type="Rhea" id="RHEA-COMP:13258"/>
        <dbReference type="ChEBI" id="CHEBI:15378"/>
        <dbReference type="ChEBI" id="CHEBI:29985"/>
        <dbReference type="ChEBI" id="CHEBI:30616"/>
        <dbReference type="ChEBI" id="CHEBI:43474"/>
        <dbReference type="ChEBI" id="CHEBI:136572"/>
        <dbReference type="ChEBI" id="CHEBI:456216"/>
        <dbReference type="EC" id="6.3.2.17"/>
    </reaction>
</comment>
<dbReference type="InterPro" id="IPR036565">
    <property type="entry name" value="Mur-like_cat_sf"/>
</dbReference>
<dbReference type="KEGG" id="cch:Cag_0458"/>